<gene>
    <name evidence="10" type="ORF">SAMN05443637_112120</name>
</gene>
<dbReference type="CDD" id="cd03216">
    <property type="entry name" value="ABC_Carb_Monos_I"/>
    <property type="match status" value="1"/>
</dbReference>
<comment type="subcellular location">
    <subcellularLocation>
        <location evidence="1">Cell membrane</location>
        <topology evidence="1">Peripheral membrane protein</topology>
    </subcellularLocation>
</comment>
<keyword evidence="8" id="KW-0472">Membrane</keyword>
<proteinExistence type="predicted"/>
<reference evidence="10 11" key="1">
    <citation type="submission" date="2016-11" db="EMBL/GenBank/DDBJ databases">
        <authorList>
            <person name="Jaros S."/>
            <person name="Januszkiewicz K."/>
            <person name="Wedrychowicz H."/>
        </authorList>
    </citation>
    <scope>NUCLEOTIDE SEQUENCE [LARGE SCALE GENOMIC DNA]</scope>
    <source>
        <strain evidence="10 11">DSM 43832</strain>
    </source>
</reference>
<dbReference type="Proteomes" id="UP000184363">
    <property type="component" value="Unassembled WGS sequence"/>
</dbReference>
<evidence type="ECO:0000256" key="7">
    <source>
        <dbReference type="ARBA" id="ARBA00022967"/>
    </source>
</evidence>
<dbReference type="InterPro" id="IPR003439">
    <property type="entry name" value="ABC_transporter-like_ATP-bd"/>
</dbReference>
<dbReference type="SMART" id="SM00382">
    <property type="entry name" value="AAA"/>
    <property type="match status" value="2"/>
</dbReference>
<dbReference type="InterPro" id="IPR050107">
    <property type="entry name" value="ABC_carbohydrate_import_ATPase"/>
</dbReference>
<evidence type="ECO:0000256" key="8">
    <source>
        <dbReference type="ARBA" id="ARBA00023136"/>
    </source>
</evidence>
<evidence type="ECO:0000256" key="2">
    <source>
        <dbReference type="ARBA" id="ARBA00022448"/>
    </source>
</evidence>
<dbReference type="PROSITE" id="PS50893">
    <property type="entry name" value="ABC_TRANSPORTER_2"/>
    <property type="match status" value="2"/>
</dbReference>
<keyword evidence="2" id="KW-0813">Transport</keyword>
<evidence type="ECO:0000313" key="11">
    <source>
        <dbReference type="Proteomes" id="UP000184363"/>
    </source>
</evidence>
<dbReference type="InterPro" id="IPR027417">
    <property type="entry name" value="P-loop_NTPase"/>
</dbReference>
<dbReference type="Gene3D" id="3.40.50.300">
    <property type="entry name" value="P-loop containing nucleotide triphosphate hydrolases"/>
    <property type="match status" value="2"/>
</dbReference>
<evidence type="ECO:0000256" key="3">
    <source>
        <dbReference type="ARBA" id="ARBA00022475"/>
    </source>
</evidence>
<keyword evidence="5" id="KW-0547">Nucleotide-binding</keyword>
<keyword evidence="4" id="KW-0677">Repeat</keyword>
<keyword evidence="7" id="KW-1278">Translocase</keyword>
<evidence type="ECO:0000256" key="4">
    <source>
        <dbReference type="ARBA" id="ARBA00022737"/>
    </source>
</evidence>
<dbReference type="AlphaFoldDB" id="A0A1M6VH16"/>
<evidence type="ECO:0000259" key="9">
    <source>
        <dbReference type="PROSITE" id="PS50893"/>
    </source>
</evidence>
<dbReference type="FunFam" id="3.40.50.300:FF:000127">
    <property type="entry name" value="Ribose import ATP-binding protein RbsA"/>
    <property type="match status" value="1"/>
</dbReference>
<evidence type="ECO:0000256" key="6">
    <source>
        <dbReference type="ARBA" id="ARBA00022840"/>
    </source>
</evidence>
<dbReference type="InterPro" id="IPR017871">
    <property type="entry name" value="ABC_transporter-like_CS"/>
</dbReference>
<dbReference type="GO" id="GO:0005886">
    <property type="term" value="C:plasma membrane"/>
    <property type="evidence" value="ECO:0007669"/>
    <property type="project" value="UniProtKB-SubCell"/>
</dbReference>
<keyword evidence="3" id="KW-1003">Cell membrane</keyword>
<feature type="domain" description="ABC transporter" evidence="9">
    <location>
        <begin position="264"/>
        <end position="504"/>
    </location>
</feature>
<accession>A0A1M6VH16</accession>
<evidence type="ECO:0000256" key="1">
    <source>
        <dbReference type="ARBA" id="ARBA00004202"/>
    </source>
</evidence>
<dbReference type="PANTHER" id="PTHR43790">
    <property type="entry name" value="CARBOHYDRATE TRANSPORT ATP-BINDING PROTEIN MG119-RELATED"/>
    <property type="match status" value="1"/>
</dbReference>
<dbReference type="PANTHER" id="PTHR43790:SF9">
    <property type="entry name" value="GALACTOFURANOSE TRANSPORTER ATP-BINDING PROTEIN YTFR"/>
    <property type="match status" value="1"/>
</dbReference>
<evidence type="ECO:0000313" key="10">
    <source>
        <dbReference type="EMBL" id="SHK80802.1"/>
    </source>
</evidence>
<protein>
    <submittedName>
        <fullName evidence="10">Monosaccharide ABC transporter ATP-binding protein, CUT2 family</fullName>
    </submittedName>
</protein>
<dbReference type="SUPFAM" id="SSF52540">
    <property type="entry name" value="P-loop containing nucleoside triphosphate hydrolases"/>
    <property type="match status" value="2"/>
</dbReference>
<keyword evidence="6 10" id="KW-0067">ATP-binding</keyword>
<dbReference type="STRING" id="1848.SAMN05443637_112120"/>
<organism evidence="10 11">
    <name type="scientific">Pseudonocardia thermophila</name>
    <dbReference type="NCBI Taxonomy" id="1848"/>
    <lineage>
        <taxon>Bacteria</taxon>
        <taxon>Bacillati</taxon>
        <taxon>Actinomycetota</taxon>
        <taxon>Actinomycetes</taxon>
        <taxon>Pseudonocardiales</taxon>
        <taxon>Pseudonocardiaceae</taxon>
        <taxon>Pseudonocardia</taxon>
    </lineage>
</organism>
<feature type="domain" description="ABC transporter" evidence="9">
    <location>
        <begin position="14"/>
        <end position="248"/>
    </location>
</feature>
<dbReference type="PROSITE" id="PS00211">
    <property type="entry name" value="ABC_TRANSPORTER_1"/>
    <property type="match status" value="1"/>
</dbReference>
<dbReference type="GO" id="GO:0016887">
    <property type="term" value="F:ATP hydrolysis activity"/>
    <property type="evidence" value="ECO:0007669"/>
    <property type="project" value="InterPro"/>
</dbReference>
<dbReference type="GO" id="GO:0005524">
    <property type="term" value="F:ATP binding"/>
    <property type="evidence" value="ECO:0007669"/>
    <property type="project" value="UniProtKB-KW"/>
</dbReference>
<dbReference type="RefSeq" id="WP_084755203.1">
    <property type="nucleotide sequence ID" value="NZ_CALGVN010000021.1"/>
</dbReference>
<name>A0A1M6VH16_PSETH</name>
<evidence type="ECO:0000256" key="5">
    <source>
        <dbReference type="ARBA" id="ARBA00022741"/>
    </source>
</evidence>
<sequence length="505" mass="53202">MTGTISAPADTAFVRMTGITKSFSGVHALRDVTLDVHLGEIHALVGENGAGKSTLSKVLFGVYAPDAGEVLVDGRPRHGGAAASAAQGIAMVHQELTVIPSLSVGENVLMGIEPAHGWFIDRRRLTALARTYLERVGLDVDPRRPAATLSVSGQQLVEIARALAQDARIIILDEPTSSLGPEDARRLVGLMRELRDGGHGIVLISHDLTEVLEVADRVTVLRDGRLVASDRASAFDEDALIRNMIGSDVSAVYERGDRSAQRIAPNGPALRVDGLAAPGVVSASLQVAPGEVLGVAGLVGSGRSELLAAIFGATRATAGAMELFGEPYRPRRPGDAIRAGIGLVPENRKEQGLSLDHSIQHNFELAALDALSRGPWVSRARGAELYAAYAKRLRIKAPDPGAPVATLSGGNQQKVVLGRVLATGPRVLLLDEPTRGIDVGAKAEVHRLIRELAESGLAIVMVSSVLQELLLTCDRIVVMRGGRTVGELDAASADEESVLSYAFKG</sequence>
<dbReference type="CDD" id="cd03215">
    <property type="entry name" value="ABC_Carb_Monos_II"/>
    <property type="match status" value="1"/>
</dbReference>
<dbReference type="Pfam" id="PF00005">
    <property type="entry name" value="ABC_tran"/>
    <property type="match status" value="2"/>
</dbReference>
<keyword evidence="11" id="KW-1185">Reference proteome</keyword>
<dbReference type="OrthoDB" id="3651648at2"/>
<dbReference type="InterPro" id="IPR003593">
    <property type="entry name" value="AAA+_ATPase"/>
</dbReference>
<dbReference type="EMBL" id="FRAP01000012">
    <property type="protein sequence ID" value="SHK80802.1"/>
    <property type="molecule type" value="Genomic_DNA"/>
</dbReference>